<comment type="caution">
    <text evidence="1">The sequence shown here is derived from an EMBL/GenBank/DDBJ whole genome shotgun (WGS) entry which is preliminary data.</text>
</comment>
<evidence type="ECO:0000313" key="2">
    <source>
        <dbReference type="Proteomes" id="UP000243494"/>
    </source>
</evidence>
<sequence>MDDTKEFSLEPEKDRKFKISVKVDENRDDKYQELKSNNRKDYIFFNLEKTFNQYTFQASQQKIEQNIQK</sequence>
<name>A0A371IS38_9FIRM</name>
<dbReference type="AlphaFoldDB" id="A0A371IS38"/>
<dbReference type="RefSeq" id="WP_095406327.1">
    <property type="nucleotide sequence ID" value="NZ_NOJZ02000015.1"/>
</dbReference>
<evidence type="ECO:0000313" key="1">
    <source>
        <dbReference type="EMBL" id="RDY23300.1"/>
    </source>
</evidence>
<dbReference type="EMBL" id="NOJZ02000015">
    <property type="protein sequence ID" value="RDY23300.1"/>
    <property type="molecule type" value="Genomic_DNA"/>
</dbReference>
<protein>
    <submittedName>
        <fullName evidence="1">Uncharacterized protein</fullName>
    </submittedName>
</protein>
<reference evidence="1 2" key="1">
    <citation type="journal article" date="2017" name="Genome Announc.">
        <title>Draft Genome Sequence of Romboutsia maritimum sp. nov. Strain CCRI-22766(T), Isolated from Coastal Estuarine Mud.</title>
        <authorList>
            <person name="Maheux A.F."/>
            <person name="Boudreau D.K."/>
            <person name="Berube E."/>
            <person name="Boissinot M."/>
            <person name="Raymond F."/>
            <person name="Brodeur S."/>
            <person name="Corbeil J."/>
            <person name="Brightwell G."/>
            <person name="Broda D."/>
            <person name="Omar R.F."/>
            <person name="Bergeron M.G."/>
        </authorList>
    </citation>
    <scope>NUCLEOTIDE SEQUENCE [LARGE SCALE GENOMIC DNA]</scope>
    <source>
        <strain evidence="1 2">CCRI-22766</strain>
    </source>
</reference>
<keyword evidence="2" id="KW-1185">Reference proteome</keyword>
<accession>A0A371IS38</accession>
<dbReference type="Proteomes" id="UP000243494">
    <property type="component" value="Unassembled WGS sequence"/>
</dbReference>
<gene>
    <name evidence="1" type="ORF">CHF27_009160</name>
</gene>
<proteinExistence type="predicted"/>
<organism evidence="1 2">
    <name type="scientific">Romboutsia maritimum</name>
    <dbReference type="NCBI Taxonomy" id="2020948"/>
    <lineage>
        <taxon>Bacteria</taxon>
        <taxon>Bacillati</taxon>
        <taxon>Bacillota</taxon>
        <taxon>Clostridia</taxon>
        <taxon>Peptostreptococcales</taxon>
        <taxon>Peptostreptococcaceae</taxon>
        <taxon>Romboutsia</taxon>
    </lineage>
</organism>